<feature type="domain" description="Mor transcription activator" evidence="1">
    <location>
        <begin position="16"/>
        <end position="101"/>
    </location>
</feature>
<evidence type="ECO:0000259" key="1">
    <source>
        <dbReference type="Pfam" id="PF08765"/>
    </source>
</evidence>
<dbReference type="EMBL" id="CP002364">
    <property type="protein sequence ID" value="ADW18594.1"/>
    <property type="molecule type" value="Genomic_DNA"/>
</dbReference>
<keyword evidence="3" id="KW-1185">Reference proteome</keyword>
<organism evidence="2 3">
    <name type="scientific">Desulfobulbus propionicus (strain ATCC 33891 / DSM 2032 / VKM B-1956 / 1pr3)</name>
    <dbReference type="NCBI Taxonomy" id="577650"/>
    <lineage>
        <taxon>Bacteria</taxon>
        <taxon>Pseudomonadati</taxon>
        <taxon>Thermodesulfobacteriota</taxon>
        <taxon>Desulfobulbia</taxon>
        <taxon>Desulfobulbales</taxon>
        <taxon>Desulfobulbaceae</taxon>
        <taxon>Desulfobulbus</taxon>
    </lineage>
</organism>
<accession>A0A7U4DPZ9</accession>
<proteinExistence type="predicted"/>
<reference evidence="2 3" key="1">
    <citation type="journal article" date="2011" name="Stand. Genomic Sci.">
        <title>Complete genome sequence of Desulfobulbus propionicus type strain (1pr3).</title>
        <authorList>
            <person name="Pagani I."/>
            <person name="Lapidus A."/>
            <person name="Nolan M."/>
            <person name="Lucas S."/>
            <person name="Hammon N."/>
            <person name="Deshpande S."/>
            <person name="Cheng J.F."/>
            <person name="Chertkov O."/>
            <person name="Davenport K."/>
            <person name="Tapia R."/>
            <person name="Han C."/>
            <person name="Goodwin L."/>
            <person name="Pitluck S."/>
            <person name="Liolios K."/>
            <person name="Mavromatis K."/>
            <person name="Ivanova N."/>
            <person name="Mikhailova N."/>
            <person name="Pati A."/>
            <person name="Chen A."/>
            <person name="Palaniappan K."/>
            <person name="Land M."/>
            <person name="Hauser L."/>
            <person name="Chang Y.J."/>
            <person name="Jeffries C.D."/>
            <person name="Detter J.C."/>
            <person name="Brambilla E."/>
            <person name="Kannan K.P."/>
            <person name="Djao O.D."/>
            <person name="Rohde M."/>
            <person name="Pukall R."/>
            <person name="Spring S."/>
            <person name="Goker M."/>
            <person name="Sikorski J."/>
            <person name="Woyke T."/>
            <person name="Bristow J."/>
            <person name="Eisen J.A."/>
            <person name="Markowitz V."/>
            <person name="Hugenholtz P."/>
            <person name="Kyrpides N.C."/>
            <person name="Klenk H.P."/>
        </authorList>
    </citation>
    <scope>NUCLEOTIDE SEQUENCE [LARGE SCALE GENOMIC DNA]</scope>
    <source>
        <strain evidence="3">ATCC 33891 / DSM 2032 / 1pr3</strain>
    </source>
</reference>
<dbReference type="AlphaFoldDB" id="A0A7U4DPZ9"/>
<name>A0A7U4DPZ9_DESPD</name>
<dbReference type="RefSeq" id="WP_015725120.1">
    <property type="nucleotide sequence ID" value="NC_014972.1"/>
</dbReference>
<sequence length="106" mass="12462">MSRPHEIIDLPPDAWPRLEELNGDMRTIAELIGIGNALKLAQRFDGTPVRIYGWKTWTRSWRDRCIRSDYDTGKYSGVELARKYGLQERQIWNILGRSDGRQLRLF</sequence>
<dbReference type="InterPro" id="IPR014875">
    <property type="entry name" value="Mor_transcription_activator"/>
</dbReference>
<gene>
    <name evidence="2" type="ordered locus">Despr_2455</name>
</gene>
<evidence type="ECO:0000313" key="2">
    <source>
        <dbReference type="EMBL" id="ADW18594.1"/>
    </source>
</evidence>
<dbReference type="Gene3D" id="1.10.10.60">
    <property type="entry name" value="Homeodomain-like"/>
    <property type="match status" value="1"/>
</dbReference>
<dbReference type="Proteomes" id="UP000006365">
    <property type="component" value="Chromosome"/>
</dbReference>
<dbReference type="KEGG" id="dpr:Despr_2455"/>
<dbReference type="InterPro" id="IPR009057">
    <property type="entry name" value="Homeodomain-like_sf"/>
</dbReference>
<evidence type="ECO:0000313" key="3">
    <source>
        <dbReference type="Proteomes" id="UP000006365"/>
    </source>
</evidence>
<dbReference type="Pfam" id="PF08765">
    <property type="entry name" value="Mor"/>
    <property type="match status" value="1"/>
</dbReference>
<dbReference type="SUPFAM" id="SSF46689">
    <property type="entry name" value="Homeodomain-like"/>
    <property type="match status" value="1"/>
</dbReference>
<protein>
    <submittedName>
        <fullName evidence="2">Bacteriophage DNA transposition protein B</fullName>
    </submittedName>
</protein>